<gene>
    <name evidence="2" type="ORF">P167DRAFT_513816</name>
</gene>
<reference evidence="2 3" key="1">
    <citation type="journal article" date="2018" name="Nat. Ecol. Evol.">
        <title>Pezizomycetes genomes reveal the molecular basis of ectomycorrhizal truffle lifestyle.</title>
        <authorList>
            <person name="Murat C."/>
            <person name="Payen T."/>
            <person name="Noel B."/>
            <person name="Kuo A."/>
            <person name="Morin E."/>
            <person name="Chen J."/>
            <person name="Kohler A."/>
            <person name="Krizsan K."/>
            <person name="Balestrini R."/>
            <person name="Da Silva C."/>
            <person name="Montanini B."/>
            <person name="Hainaut M."/>
            <person name="Levati E."/>
            <person name="Barry K.W."/>
            <person name="Belfiori B."/>
            <person name="Cichocki N."/>
            <person name="Clum A."/>
            <person name="Dockter R.B."/>
            <person name="Fauchery L."/>
            <person name="Guy J."/>
            <person name="Iotti M."/>
            <person name="Le Tacon F."/>
            <person name="Lindquist E.A."/>
            <person name="Lipzen A."/>
            <person name="Malagnac F."/>
            <person name="Mello A."/>
            <person name="Molinier V."/>
            <person name="Miyauchi S."/>
            <person name="Poulain J."/>
            <person name="Riccioni C."/>
            <person name="Rubini A."/>
            <person name="Sitrit Y."/>
            <person name="Splivallo R."/>
            <person name="Traeger S."/>
            <person name="Wang M."/>
            <person name="Zifcakova L."/>
            <person name="Wipf D."/>
            <person name="Zambonelli A."/>
            <person name="Paolocci F."/>
            <person name="Nowrousian M."/>
            <person name="Ottonello S."/>
            <person name="Baldrian P."/>
            <person name="Spatafora J.W."/>
            <person name="Henrissat B."/>
            <person name="Nagy L.G."/>
            <person name="Aury J.M."/>
            <person name="Wincker P."/>
            <person name="Grigoriev I.V."/>
            <person name="Bonfante P."/>
            <person name="Martin F.M."/>
        </authorList>
    </citation>
    <scope>NUCLEOTIDE SEQUENCE [LARGE SCALE GENOMIC DNA]</scope>
    <source>
        <strain evidence="2 3">CCBAS932</strain>
    </source>
</reference>
<dbReference type="GO" id="GO:0003713">
    <property type="term" value="F:transcription coactivator activity"/>
    <property type="evidence" value="ECO:0007669"/>
    <property type="project" value="InterPro"/>
</dbReference>
<dbReference type="PANTHER" id="PTHR31606">
    <property type="entry name" value="WW DOMAIN BINDING PROTEIN 2, ISOFORM E"/>
    <property type="match status" value="1"/>
</dbReference>
<dbReference type="OrthoDB" id="1259151at2759"/>
<dbReference type="SUPFAM" id="SSF50729">
    <property type="entry name" value="PH domain-like"/>
    <property type="match status" value="1"/>
</dbReference>
<keyword evidence="3" id="KW-1185">Reference proteome</keyword>
<dbReference type="InParanoid" id="A0A3N4KD20"/>
<dbReference type="GO" id="GO:0005634">
    <property type="term" value="C:nucleus"/>
    <property type="evidence" value="ECO:0007669"/>
    <property type="project" value="TreeGrafter"/>
</dbReference>
<dbReference type="InterPro" id="IPR044852">
    <property type="entry name" value="WBP2-like"/>
</dbReference>
<evidence type="ECO:0000256" key="1">
    <source>
        <dbReference type="SAM" id="MobiDB-lite"/>
    </source>
</evidence>
<feature type="compositionally biased region" description="Polar residues" evidence="1">
    <location>
        <begin position="178"/>
        <end position="191"/>
    </location>
</feature>
<evidence type="ECO:0008006" key="4">
    <source>
        <dbReference type="Google" id="ProtNLM"/>
    </source>
</evidence>
<evidence type="ECO:0000313" key="3">
    <source>
        <dbReference type="Proteomes" id="UP000277580"/>
    </source>
</evidence>
<evidence type="ECO:0000313" key="2">
    <source>
        <dbReference type="EMBL" id="RPB07222.1"/>
    </source>
</evidence>
<dbReference type="EMBL" id="ML119191">
    <property type="protein sequence ID" value="RPB07222.1"/>
    <property type="molecule type" value="Genomic_DNA"/>
</dbReference>
<feature type="region of interest" description="Disordered" evidence="1">
    <location>
        <begin position="157"/>
        <end position="220"/>
    </location>
</feature>
<protein>
    <recommendedName>
        <fullName evidence="4">GRAM domain-containing protein</fullName>
    </recommendedName>
</protein>
<dbReference type="Proteomes" id="UP000277580">
    <property type="component" value="Unassembled WGS sequence"/>
</dbReference>
<dbReference type="GO" id="GO:0031490">
    <property type="term" value="F:chromatin DNA binding"/>
    <property type="evidence" value="ECO:0007669"/>
    <property type="project" value="TreeGrafter"/>
</dbReference>
<dbReference type="AlphaFoldDB" id="A0A3N4KD20"/>
<dbReference type="CDD" id="cd13214">
    <property type="entry name" value="PH-GRAM_WBP2"/>
    <property type="match status" value="1"/>
</dbReference>
<dbReference type="STRING" id="1392247.A0A3N4KD20"/>
<organism evidence="2 3">
    <name type="scientific">Morchella conica CCBAS932</name>
    <dbReference type="NCBI Taxonomy" id="1392247"/>
    <lineage>
        <taxon>Eukaryota</taxon>
        <taxon>Fungi</taxon>
        <taxon>Dikarya</taxon>
        <taxon>Ascomycota</taxon>
        <taxon>Pezizomycotina</taxon>
        <taxon>Pezizomycetes</taxon>
        <taxon>Pezizales</taxon>
        <taxon>Morchellaceae</taxon>
        <taxon>Morchella</taxon>
    </lineage>
</organism>
<proteinExistence type="predicted"/>
<sequence>MSINWVMLDDRTEHNFVKLPSEEVLYSSPSRTSFSLSSSAGAKKLALSSSSGIVHLTSQRIVYIPTQRTRELESFSCPINHLHDTHVAAPFFGANYWTAVVQPVAEGGLTWVSSVIELKLTFKEGGAFDFYTFFERVKELFLQALEAARDQGRPMGNIHLQELPPYEAPPPGIDEPAGSTSLVDATASYANPPTGPPPGYEEVQWESVESELRRQTNNAR</sequence>
<name>A0A3N4KD20_9PEZI</name>
<dbReference type="PANTHER" id="PTHR31606:SF1">
    <property type="entry name" value="WW DOMAIN BINDING PROTEIN 2, ISOFORM E"/>
    <property type="match status" value="1"/>
</dbReference>
<accession>A0A3N4KD20</accession>